<dbReference type="InterPro" id="IPR041118">
    <property type="entry name" value="Rx_N"/>
</dbReference>
<evidence type="ECO:0000256" key="5">
    <source>
        <dbReference type="ARBA" id="ARBA00022821"/>
    </source>
</evidence>
<keyword evidence="4" id="KW-0547">Nucleotide-binding</keyword>
<feature type="domain" description="Disease resistance N-terminal" evidence="6">
    <location>
        <begin position="13"/>
        <end position="92"/>
    </location>
</feature>
<reference evidence="7" key="1">
    <citation type="submission" date="2019-03" db="EMBL/GenBank/DDBJ databases">
        <title>WGS assembly of Setaria viridis.</title>
        <authorList>
            <person name="Huang P."/>
            <person name="Jenkins J."/>
            <person name="Grimwood J."/>
            <person name="Barry K."/>
            <person name="Healey A."/>
            <person name="Mamidi S."/>
            <person name="Sreedasyam A."/>
            <person name="Shu S."/>
            <person name="Feldman M."/>
            <person name="Wu J."/>
            <person name="Yu Y."/>
            <person name="Chen C."/>
            <person name="Johnson J."/>
            <person name="Rokhsar D."/>
            <person name="Baxter I."/>
            <person name="Schmutz J."/>
            <person name="Brutnell T."/>
            <person name="Kellogg E."/>
        </authorList>
    </citation>
    <scope>NUCLEOTIDE SEQUENCE [LARGE SCALE GENOMIC DNA]</scope>
</reference>
<keyword evidence="3" id="KW-0677">Repeat</keyword>
<name>A0A4U6THJ7_SETVI</name>
<accession>A0A4U6THJ7</accession>
<evidence type="ECO:0000313" key="8">
    <source>
        <dbReference type="Proteomes" id="UP000298652"/>
    </source>
</evidence>
<proteinExistence type="inferred from homology"/>
<dbReference type="GO" id="GO:0000166">
    <property type="term" value="F:nucleotide binding"/>
    <property type="evidence" value="ECO:0007669"/>
    <property type="project" value="UniProtKB-KW"/>
</dbReference>
<dbReference type="EMBL" id="CM016559">
    <property type="protein sequence ID" value="TKW00293.1"/>
    <property type="molecule type" value="Genomic_DNA"/>
</dbReference>
<dbReference type="Pfam" id="PF18052">
    <property type="entry name" value="Rx_N"/>
    <property type="match status" value="1"/>
</dbReference>
<evidence type="ECO:0000259" key="6">
    <source>
        <dbReference type="Pfam" id="PF18052"/>
    </source>
</evidence>
<evidence type="ECO:0000313" key="7">
    <source>
        <dbReference type="EMBL" id="TKW00293.1"/>
    </source>
</evidence>
<dbReference type="AlphaFoldDB" id="A0A4U6THJ7"/>
<keyword evidence="2" id="KW-0433">Leucine-rich repeat</keyword>
<dbReference type="GO" id="GO:0006952">
    <property type="term" value="P:defense response"/>
    <property type="evidence" value="ECO:0007669"/>
    <property type="project" value="UniProtKB-KW"/>
</dbReference>
<evidence type="ECO:0000256" key="4">
    <source>
        <dbReference type="ARBA" id="ARBA00022741"/>
    </source>
</evidence>
<evidence type="ECO:0000256" key="3">
    <source>
        <dbReference type="ARBA" id="ARBA00022737"/>
    </source>
</evidence>
<keyword evidence="5" id="KW-0611">Plant defense</keyword>
<gene>
    <name evidence="7" type="ORF">SEVIR_8G099700v2</name>
</gene>
<sequence length="109" mass="12227">MADLGGMLASAILKVVYQKISLAIEEQIKLQADFIDDLEGMKMTLESVAALLNDAERRSIEDETVWVWLKRLKDAMYGIDDMIDEFEAATKPATSKVSMIINGKTMNRN</sequence>
<comment type="similarity">
    <text evidence="1">Belongs to the disease resistance NB-LRR family.</text>
</comment>
<dbReference type="Gene3D" id="1.20.5.4130">
    <property type="match status" value="1"/>
</dbReference>
<protein>
    <recommendedName>
        <fullName evidence="6">Disease resistance N-terminal domain-containing protein</fullName>
    </recommendedName>
</protein>
<evidence type="ECO:0000256" key="1">
    <source>
        <dbReference type="ARBA" id="ARBA00008894"/>
    </source>
</evidence>
<organism evidence="7 8">
    <name type="scientific">Setaria viridis</name>
    <name type="common">Green bristlegrass</name>
    <name type="synonym">Setaria italica subsp. viridis</name>
    <dbReference type="NCBI Taxonomy" id="4556"/>
    <lineage>
        <taxon>Eukaryota</taxon>
        <taxon>Viridiplantae</taxon>
        <taxon>Streptophyta</taxon>
        <taxon>Embryophyta</taxon>
        <taxon>Tracheophyta</taxon>
        <taxon>Spermatophyta</taxon>
        <taxon>Magnoliopsida</taxon>
        <taxon>Liliopsida</taxon>
        <taxon>Poales</taxon>
        <taxon>Poaceae</taxon>
        <taxon>PACMAD clade</taxon>
        <taxon>Panicoideae</taxon>
        <taxon>Panicodae</taxon>
        <taxon>Paniceae</taxon>
        <taxon>Cenchrinae</taxon>
        <taxon>Setaria</taxon>
    </lineage>
</organism>
<dbReference type="Proteomes" id="UP000298652">
    <property type="component" value="Chromosome 8"/>
</dbReference>
<dbReference type="OMA" id="FLFCENT"/>
<keyword evidence="8" id="KW-1185">Reference proteome</keyword>
<evidence type="ECO:0000256" key="2">
    <source>
        <dbReference type="ARBA" id="ARBA00022614"/>
    </source>
</evidence>
<dbReference type="Gramene" id="TKW00293">
    <property type="protein sequence ID" value="TKW00293"/>
    <property type="gene ID" value="SEVIR_8G099700v2"/>
</dbReference>